<evidence type="ECO:0000313" key="4">
    <source>
        <dbReference type="EMBL" id="KAJ8945835.1"/>
    </source>
</evidence>
<dbReference type="GO" id="GO:0005773">
    <property type="term" value="C:vacuole"/>
    <property type="evidence" value="ECO:0007669"/>
    <property type="project" value="TreeGrafter"/>
</dbReference>
<accession>A0AAV8Y387</accession>
<dbReference type="AlphaFoldDB" id="A0AAV8Y387"/>
<reference evidence="4" key="1">
    <citation type="journal article" date="2023" name="Insect Mol. Biol.">
        <title>Genome sequencing provides insights into the evolution of gene families encoding plant cell wall-degrading enzymes in longhorned beetles.</title>
        <authorList>
            <person name="Shin N.R."/>
            <person name="Okamura Y."/>
            <person name="Kirsch R."/>
            <person name="Pauchet Y."/>
        </authorList>
    </citation>
    <scope>NUCLEOTIDE SEQUENCE</scope>
    <source>
        <strain evidence="4">RBIC_L_NR</strain>
    </source>
</reference>
<dbReference type="GO" id="GO:0046900">
    <property type="term" value="P:tetrahydrofolylpolyglutamate metabolic process"/>
    <property type="evidence" value="ECO:0007669"/>
    <property type="project" value="TreeGrafter"/>
</dbReference>
<organism evidence="4 5">
    <name type="scientific">Rhamnusium bicolor</name>
    <dbReference type="NCBI Taxonomy" id="1586634"/>
    <lineage>
        <taxon>Eukaryota</taxon>
        <taxon>Metazoa</taxon>
        <taxon>Ecdysozoa</taxon>
        <taxon>Arthropoda</taxon>
        <taxon>Hexapoda</taxon>
        <taxon>Insecta</taxon>
        <taxon>Pterygota</taxon>
        <taxon>Neoptera</taxon>
        <taxon>Endopterygota</taxon>
        <taxon>Coleoptera</taxon>
        <taxon>Polyphaga</taxon>
        <taxon>Cucujiformia</taxon>
        <taxon>Chrysomeloidea</taxon>
        <taxon>Cerambycidae</taxon>
        <taxon>Lepturinae</taxon>
        <taxon>Rhagiini</taxon>
        <taxon>Rhamnusium</taxon>
    </lineage>
</organism>
<dbReference type="EMBL" id="JANEYF010002493">
    <property type="protein sequence ID" value="KAJ8945835.1"/>
    <property type="molecule type" value="Genomic_DNA"/>
</dbReference>
<name>A0AAV8Y387_9CUCU</name>
<feature type="active site" description="Proton donor" evidence="1">
    <location>
        <position position="79"/>
    </location>
</feature>
<gene>
    <name evidence="4" type="ORF">NQ314_009020</name>
</gene>
<dbReference type="PANTHER" id="PTHR11315:SF0">
    <property type="entry name" value="FOLATE GAMMA-GLUTAMYL HYDROLASE"/>
    <property type="match status" value="1"/>
</dbReference>
<dbReference type="InterPro" id="IPR017926">
    <property type="entry name" value="GATASE"/>
</dbReference>
<keyword evidence="5" id="KW-1185">Reference proteome</keyword>
<dbReference type="InterPro" id="IPR015527">
    <property type="entry name" value="Pept_C26_g-glut_hydrolase"/>
</dbReference>
<protein>
    <recommendedName>
        <fullName evidence="3">Glutamine amidotransferase domain-containing protein</fullName>
    </recommendedName>
</protein>
<evidence type="ECO:0000259" key="3">
    <source>
        <dbReference type="Pfam" id="PF00117"/>
    </source>
</evidence>
<dbReference type="PANTHER" id="PTHR11315">
    <property type="entry name" value="PROTEASE FAMILY C26 GAMMA-GLUTAMYL HYDROLASE"/>
    <property type="match status" value="1"/>
</dbReference>
<dbReference type="Pfam" id="PF00117">
    <property type="entry name" value="GATase"/>
    <property type="match status" value="1"/>
</dbReference>
<dbReference type="Gene3D" id="3.40.50.880">
    <property type="match status" value="1"/>
</dbReference>
<comment type="caution">
    <text evidence="4">The sequence shown here is derived from an EMBL/GenBank/DDBJ whole genome shotgun (WGS) entry which is preliminary data.</text>
</comment>
<dbReference type="PROSITE" id="PS51275">
    <property type="entry name" value="PEPTIDASE_C26_GGH"/>
    <property type="match status" value="1"/>
</dbReference>
<dbReference type="PROSITE" id="PS51273">
    <property type="entry name" value="GATASE_TYPE_1"/>
    <property type="match status" value="1"/>
</dbReference>
<sequence length="163" mass="19150">MNFESSKLFLNAPKDILNTLNSKNVTFNYHKFCLTKAVLKEKGILPNWRILATNRDESNLQFISAMESVDYPIYGVQFHPEKNQFEFELTAISHTSEAIKISQYFANFFVEECRKSKNSFPNKTILKKALIYNYNPRYTGLTDVTYEQVYVFNKSDFRKVQLK</sequence>
<evidence type="ECO:0000256" key="2">
    <source>
        <dbReference type="PROSITE-ProRule" id="PRU00607"/>
    </source>
</evidence>
<dbReference type="Proteomes" id="UP001162156">
    <property type="component" value="Unassembled WGS sequence"/>
</dbReference>
<dbReference type="InterPro" id="IPR029062">
    <property type="entry name" value="Class_I_gatase-like"/>
</dbReference>
<dbReference type="GO" id="GO:0034722">
    <property type="term" value="F:gamma-glutamyl-peptidase activity"/>
    <property type="evidence" value="ECO:0007669"/>
    <property type="project" value="TreeGrafter"/>
</dbReference>
<proteinExistence type="predicted"/>
<dbReference type="SUPFAM" id="SSF52317">
    <property type="entry name" value="Class I glutamine amidotransferase-like"/>
    <property type="match status" value="1"/>
</dbReference>
<evidence type="ECO:0000313" key="5">
    <source>
        <dbReference type="Proteomes" id="UP001162156"/>
    </source>
</evidence>
<comment type="caution">
    <text evidence="2">Lacks conserved residue(s) required for the propagation of feature annotation.</text>
</comment>
<evidence type="ECO:0000256" key="1">
    <source>
        <dbReference type="PIRSR" id="PIRSR615527-1"/>
    </source>
</evidence>
<feature type="domain" description="Glutamine amidotransferase" evidence="3">
    <location>
        <begin position="13"/>
        <end position="84"/>
    </location>
</feature>